<feature type="compositionally biased region" description="Low complexity" evidence="1">
    <location>
        <begin position="1"/>
        <end position="20"/>
    </location>
</feature>
<name>A0ABU7EVM0_9TELE</name>
<evidence type="ECO:0000313" key="2">
    <source>
        <dbReference type="EMBL" id="MED6291242.1"/>
    </source>
</evidence>
<sequence length="99" mass="11122">MLLDSFNSSSHESSSSLRPSFTLNATHRQSHTDVVCFSRARNRSQKQVQDFIPREIQDPSCASERPASDLLPSSDLATWARRSASQLLTIRRTQVSSPF</sequence>
<evidence type="ECO:0000313" key="3">
    <source>
        <dbReference type="Proteomes" id="UP001352852"/>
    </source>
</evidence>
<organism evidence="2 3">
    <name type="scientific">Characodon lateralis</name>
    <dbReference type="NCBI Taxonomy" id="208331"/>
    <lineage>
        <taxon>Eukaryota</taxon>
        <taxon>Metazoa</taxon>
        <taxon>Chordata</taxon>
        <taxon>Craniata</taxon>
        <taxon>Vertebrata</taxon>
        <taxon>Euteleostomi</taxon>
        <taxon>Actinopterygii</taxon>
        <taxon>Neopterygii</taxon>
        <taxon>Teleostei</taxon>
        <taxon>Neoteleostei</taxon>
        <taxon>Acanthomorphata</taxon>
        <taxon>Ovalentaria</taxon>
        <taxon>Atherinomorphae</taxon>
        <taxon>Cyprinodontiformes</taxon>
        <taxon>Goodeidae</taxon>
        <taxon>Characodon</taxon>
    </lineage>
</organism>
<protein>
    <submittedName>
        <fullName evidence="2">Uncharacterized protein</fullName>
    </submittedName>
</protein>
<proteinExistence type="predicted"/>
<dbReference type="Proteomes" id="UP001352852">
    <property type="component" value="Unassembled WGS sequence"/>
</dbReference>
<accession>A0ABU7EVM0</accession>
<reference evidence="2 3" key="1">
    <citation type="submission" date="2021-06" db="EMBL/GenBank/DDBJ databases">
        <authorList>
            <person name="Palmer J.M."/>
        </authorList>
    </citation>
    <scope>NUCLEOTIDE SEQUENCE [LARGE SCALE GENOMIC DNA]</scope>
    <source>
        <strain evidence="2 3">CL_MEX2019</strain>
        <tissue evidence="2">Muscle</tissue>
    </source>
</reference>
<keyword evidence="3" id="KW-1185">Reference proteome</keyword>
<gene>
    <name evidence="2" type="ORF">CHARACLAT_021487</name>
</gene>
<feature type="region of interest" description="Disordered" evidence="1">
    <location>
        <begin position="1"/>
        <end position="24"/>
    </location>
</feature>
<dbReference type="EMBL" id="JAHUTJ010067680">
    <property type="protein sequence ID" value="MED6291242.1"/>
    <property type="molecule type" value="Genomic_DNA"/>
</dbReference>
<comment type="caution">
    <text evidence="2">The sequence shown here is derived from an EMBL/GenBank/DDBJ whole genome shotgun (WGS) entry which is preliminary data.</text>
</comment>
<evidence type="ECO:0000256" key="1">
    <source>
        <dbReference type="SAM" id="MobiDB-lite"/>
    </source>
</evidence>